<dbReference type="EMBL" id="JARKIB010000522">
    <property type="protein sequence ID" value="KAJ7702003.1"/>
    <property type="molecule type" value="Genomic_DNA"/>
</dbReference>
<gene>
    <name evidence="1" type="ORF">B0H16DRAFT_1748369</name>
</gene>
<name>A0AAD7DXC4_9AGAR</name>
<dbReference type="Proteomes" id="UP001215598">
    <property type="component" value="Unassembled WGS sequence"/>
</dbReference>
<keyword evidence="2" id="KW-1185">Reference proteome</keyword>
<dbReference type="AlphaFoldDB" id="A0AAD7DXC4"/>
<evidence type="ECO:0000313" key="2">
    <source>
        <dbReference type="Proteomes" id="UP001215598"/>
    </source>
</evidence>
<proteinExistence type="predicted"/>
<protein>
    <submittedName>
        <fullName evidence="1">Uncharacterized protein</fullName>
    </submittedName>
</protein>
<sequence length="127" mass="14294">MDLSVIVECGEDGPSPRTTEELTHIPEALQLLLGLYCSLLPDPRLYGEDRHGPLRYFEEVVGPYAKLIDKGFPTRAMVKHQMRPESVEFLTPHVGELLRFLGLAYVIALEIVSNYGPPMLFPTEAIR</sequence>
<organism evidence="1 2">
    <name type="scientific">Mycena metata</name>
    <dbReference type="NCBI Taxonomy" id="1033252"/>
    <lineage>
        <taxon>Eukaryota</taxon>
        <taxon>Fungi</taxon>
        <taxon>Dikarya</taxon>
        <taxon>Basidiomycota</taxon>
        <taxon>Agaricomycotina</taxon>
        <taxon>Agaricomycetes</taxon>
        <taxon>Agaricomycetidae</taxon>
        <taxon>Agaricales</taxon>
        <taxon>Marasmiineae</taxon>
        <taxon>Mycenaceae</taxon>
        <taxon>Mycena</taxon>
    </lineage>
</organism>
<evidence type="ECO:0000313" key="1">
    <source>
        <dbReference type="EMBL" id="KAJ7702003.1"/>
    </source>
</evidence>
<comment type="caution">
    <text evidence="1">The sequence shown here is derived from an EMBL/GenBank/DDBJ whole genome shotgun (WGS) entry which is preliminary data.</text>
</comment>
<accession>A0AAD7DXC4</accession>
<reference evidence="1" key="1">
    <citation type="submission" date="2023-03" db="EMBL/GenBank/DDBJ databases">
        <title>Massive genome expansion in bonnet fungi (Mycena s.s.) driven by repeated elements and novel gene families across ecological guilds.</title>
        <authorList>
            <consortium name="Lawrence Berkeley National Laboratory"/>
            <person name="Harder C.B."/>
            <person name="Miyauchi S."/>
            <person name="Viragh M."/>
            <person name="Kuo A."/>
            <person name="Thoen E."/>
            <person name="Andreopoulos B."/>
            <person name="Lu D."/>
            <person name="Skrede I."/>
            <person name="Drula E."/>
            <person name="Henrissat B."/>
            <person name="Morin E."/>
            <person name="Kohler A."/>
            <person name="Barry K."/>
            <person name="LaButti K."/>
            <person name="Morin E."/>
            <person name="Salamov A."/>
            <person name="Lipzen A."/>
            <person name="Mereny Z."/>
            <person name="Hegedus B."/>
            <person name="Baldrian P."/>
            <person name="Stursova M."/>
            <person name="Weitz H."/>
            <person name="Taylor A."/>
            <person name="Grigoriev I.V."/>
            <person name="Nagy L.G."/>
            <person name="Martin F."/>
            <person name="Kauserud H."/>
        </authorList>
    </citation>
    <scope>NUCLEOTIDE SEQUENCE</scope>
    <source>
        <strain evidence="1">CBHHK182m</strain>
    </source>
</reference>